<evidence type="ECO:0000313" key="2">
    <source>
        <dbReference type="EMBL" id="PHQ35999.1"/>
    </source>
</evidence>
<dbReference type="EMBL" id="NIZW01000004">
    <property type="protein sequence ID" value="PHQ35999.1"/>
    <property type="molecule type" value="Genomic_DNA"/>
</dbReference>
<dbReference type="Gene3D" id="3.30.2310.20">
    <property type="entry name" value="RelE-like"/>
    <property type="match status" value="1"/>
</dbReference>
<dbReference type="RefSeq" id="WP_099260081.1">
    <property type="nucleotide sequence ID" value="NZ_NIZW01000004.1"/>
</dbReference>
<name>A0A2G1WBJ3_9BACT</name>
<keyword evidence="1" id="KW-1277">Toxin-antitoxin system</keyword>
<keyword evidence="3" id="KW-1185">Reference proteome</keyword>
<dbReference type="InterPro" id="IPR035093">
    <property type="entry name" value="RelE/ParE_toxin_dom_sf"/>
</dbReference>
<protein>
    <recommendedName>
        <fullName evidence="4">Plasmid stabilization protein</fullName>
    </recommendedName>
</protein>
<dbReference type="OrthoDB" id="9798046at2"/>
<evidence type="ECO:0000313" key="3">
    <source>
        <dbReference type="Proteomes" id="UP000225740"/>
    </source>
</evidence>
<accession>A0A2G1WBJ3</accession>
<dbReference type="Pfam" id="PF05016">
    <property type="entry name" value="ParE_toxin"/>
    <property type="match status" value="1"/>
</dbReference>
<gene>
    <name evidence="2" type="ORF">CEE69_07335</name>
</gene>
<dbReference type="Proteomes" id="UP000225740">
    <property type="component" value="Unassembled WGS sequence"/>
</dbReference>
<evidence type="ECO:0008006" key="4">
    <source>
        <dbReference type="Google" id="ProtNLM"/>
    </source>
</evidence>
<dbReference type="InterPro" id="IPR007712">
    <property type="entry name" value="RelE/ParE_toxin"/>
</dbReference>
<comment type="caution">
    <text evidence="2">The sequence shown here is derived from an EMBL/GenBank/DDBJ whole genome shotgun (WGS) entry which is preliminary data.</text>
</comment>
<evidence type="ECO:0000256" key="1">
    <source>
        <dbReference type="ARBA" id="ARBA00022649"/>
    </source>
</evidence>
<dbReference type="GeneID" id="90608019"/>
<dbReference type="AlphaFoldDB" id="A0A2G1WBJ3"/>
<organism evidence="2 3">
    <name type="scientific">Rhodopirellula bahusiensis</name>
    <dbReference type="NCBI Taxonomy" id="2014065"/>
    <lineage>
        <taxon>Bacteria</taxon>
        <taxon>Pseudomonadati</taxon>
        <taxon>Planctomycetota</taxon>
        <taxon>Planctomycetia</taxon>
        <taxon>Pirellulales</taxon>
        <taxon>Pirellulaceae</taxon>
        <taxon>Rhodopirellula</taxon>
    </lineage>
</organism>
<reference evidence="2 3" key="1">
    <citation type="submission" date="2017-06" db="EMBL/GenBank/DDBJ databases">
        <title>Description of Rhodopirellula bahusiensis sp. nov.</title>
        <authorList>
            <person name="Kizina J."/>
            <person name="Harder J."/>
        </authorList>
    </citation>
    <scope>NUCLEOTIDE SEQUENCE [LARGE SCALE GENOMIC DNA]</scope>
    <source>
        <strain evidence="2 3">SWK21</strain>
    </source>
</reference>
<sequence length="108" mass="11936">MANQRVPHRRRLAIDDIAGHSQNIAENNLDAAMRFLDAVESTVELLSQFPNAGGNVPTNRDDAKGLRAKLVNGFDNYVVLYFVTEKTVDIVRVIRGGQELDQIALNAC</sequence>
<proteinExistence type="predicted"/>